<evidence type="ECO:0000256" key="1">
    <source>
        <dbReference type="ARBA" id="ARBA00004141"/>
    </source>
</evidence>
<evidence type="ECO:0000259" key="7">
    <source>
        <dbReference type="PROSITE" id="PS50850"/>
    </source>
</evidence>
<evidence type="ECO:0000256" key="2">
    <source>
        <dbReference type="ARBA" id="ARBA00022692"/>
    </source>
</evidence>
<evidence type="ECO:0000256" key="5">
    <source>
        <dbReference type="SAM" id="MobiDB-lite"/>
    </source>
</evidence>
<evidence type="ECO:0000256" key="3">
    <source>
        <dbReference type="ARBA" id="ARBA00022989"/>
    </source>
</evidence>
<protein>
    <submittedName>
        <fullName evidence="8">Putative Permease of the major facilitator superfamily</fullName>
    </submittedName>
</protein>
<feature type="region of interest" description="Disordered" evidence="5">
    <location>
        <begin position="239"/>
        <end position="263"/>
    </location>
</feature>
<gene>
    <name evidence="8" type="ORF">CARN2_4076</name>
</gene>
<name>E6PUI7_9ZZZZ</name>
<feature type="transmembrane region" description="Helical" evidence="6">
    <location>
        <begin position="304"/>
        <end position="326"/>
    </location>
</feature>
<keyword evidence="4 6" id="KW-0472">Membrane</keyword>
<evidence type="ECO:0000256" key="6">
    <source>
        <dbReference type="SAM" id="Phobius"/>
    </source>
</evidence>
<feature type="transmembrane region" description="Helical" evidence="6">
    <location>
        <begin position="157"/>
        <end position="178"/>
    </location>
</feature>
<feature type="transmembrane region" description="Helical" evidence="6">
    <location>
        <begin position="422"/>
        <end position="441"/>
    </location>
</feature>
<dbReference type="Gene3D" id="1.20.1250.20">
    <property type="entry name" value="MFS general substrate transporter like domains"/>
    <property type="match status" value="2"/>
</dbReference>
<proteinExistence type="predicted"/>
<dbReference type="PROSITE" id="PS00216">
    <property type="entry name" value="SUGAR_TRANSPORT_1"/>
    <property type="match status" value="1"/>
</dbReference>
<feature type="transmembrane region" description="Helical" evidence="6">
    <location>
        <begin position="347"/>
        <end position="368"/>
    </location>
</feature>
<dbReference type="PROSITE" id="PS50850">
    <property type="entry name" value="MFS"/>
    <property type="match status" value="1"/>
</dbReference>
<dbReference type="Pfam" id="PF07690">
    <property type="entry name" value="MFS_1"/>
    <property type="match status" value="2"/>
</dbReference>
<dbReference type="EMBL" id="CABM01000058">
    <property type="protein sequence ID" value="CBH98594.1"/>
    <property type="molecule type" value="Genomic_DNA"/>
</dbReference>
<accession>E6PUI7</accession>
<sequence length="454" mass="47293">MSTESLPSPARRVDEAWPAAVKLVMGARFGRSVGQGALVVGFSLYLHALNWSAAAIGAVLSAGLLLGVALTLLIGPASDRLGRKQFLLAYEGVLILSALLALASSATWVLTLGAVLGGFGRGANGAAGPFGPLEQAWLAQDLAPAQRSRVFSLNSTLGFFGMALGALLAGLPALWGGLLPGALAYRPLFVLPLMGSAIGLALIWRAPDVKRARTKPPLSASATATAMPDADTEFQAVEGGGHSATLDTPAAHGEKAQGRGHSATHAEENRMLWRLGLANSLNGLGIGLVAPLMAYWFLRRFDHGPATIGPALAASFVLAAVGAQLAQRFVPRYGVVRTVVGMRGAGLLLMVLTPFMPVFVLAAGFWAVRAAFNQGTLGVRQALTMGLTRQHRQGLAATVNNVSIQVPRAIGPAIAGLMLHQGWLTAPFIVAAGFQLAYLVAYQRFFGDMEKPGT</sequence>
<feature type="transmembrane region" description="Helical" evidence="6">
    <location>
        <begin position="53"/>
        <end position="74"/>
    </location>
</feature>
<feature type="transmembrane region" description="Helical" evidence="6">
    <location>
        <begin position="184"/>
        <end position="204"/>
    </location>
</feature>
<comment type="subcellular location">
    <subcellularLocation>
        <location evidence="1">Membrane</location>
        <topology evidence="1">Multi-pass membrane protein</topology>
    </subcellularLocation>
</comment>
<feature type="transmembrane region" description="Helical" evidence="6">
    <location>
        <begin position="94"/>
        <end position="116"/>
    </location>
</feature>
<feature type="transmembrane region" description="Helical" evidence="6">
    <location>
        <begin position="29"/>
        <end position="46"/>
    </location>
</feature>
<dbReference type="InterPro" id="IPR011701">
    <property type="entry name" value="MFS"/>
</dbReference>
<organism evidence="8">
    <name type="scientific">mine drainage metagenome</name>
    <dbReference type="NCBI Taxonomy" id="410659"/>
    <lineage>
        <taxon>unclassified sequences</taxon>
        <taxon>metagenomes</taxon>
        <taxon>ecological metagenomes</taxon>
    </lineage>
</organism>
<dbReference type="InterPro" id="IPR036259">
    <property type="entry name" value="MFS_trans_sf"/>
</dbReference>
<feature type="domain" description="Major facilitator superfamily (MFS) profile" evidence="7">
    <location>
        <begin position="20"/>
        <end position="450"/>
    </location>
</feature>
<keyword evidence="2 6" id="KW-0812">Transmembrane</keyword>
<keyword evidence="3 6" id="KW-1133">Transmembrane helix</keyword>
<dbReference type="PANTHER" id="PTHR23520:SF5">
    <property type="entry name" value="TRANSPORTER, PUTATIVE (AFU_ORTHOLOGUE AFUA_3G04000)-RELATED"/>
    <property type="match status" value="1"/>
</dbReference>
<dbReference type="GO" id="GO:0016020">
    <property type="term" value="C:membrane"/>
    <property type="evidence" value="ECO:0007669"/>
    <property type="project" value="UniProtKB-SubCell"/>
</dbReference>
<dbReference type="InterPro" id="IPR005829">
    <property type="entry name" value="Sugar_transporter_CS"/>
</dbReference>
<evidence type="ECO:0000256" key="4">
    <source>
        <dbReference type="ARBA" id="ARBA00023136"/>
    </source>
</evidence>
<comment type="caution">
    <text evidence="8">The sequence shown here is derived from an EMBL/GenBank/DDBJ whole genome shotgun (WGS) entry which is preliminary data.</text>
</comment>
<feature type="transmembrane region" description="Helical" evidence="6">
    <location>
        <begin position="280"/>
        <end position="298"/>
    </location>
</feature>
<dbReference type="GO" id="GO:0022857">
    <property type="term" value="F:transmembrane transporter activity"/>
    <property type="evidence" value="ECO:0007669"/>
    <property type="project" value="InterPro"/>
</dbReference>
<reference evidence="8" key="1">
    <citation type="submission" date="2009-10" db="EMBL/GenBank/DDBJ databases">
        <title>Diversity of trophic interactions inside an arsenic-rich microbial ecosystem.</title>
        <authorList>
            <person name="Bertin P.N."/>
            <person name="Heinrich-Salmeron A."/>
            <person name="Pelletier E."/>
            <person name="Goulhen-Chollet F."/>
            <person name="Arsene-Ploetze F."/>
            <person name="Gallien S."/>
            <person name="Calteau A."/>
            <person name="Vallenet D."/>
            <person name="Casiot C."/>
            <person name="Chane-Woon-Ming B."/>
            <person name="Giloteaux L."/>
            <person name="Barakat M."/>
            <person name="Bonnefoy V."/>
            <person name="Bruneel O."/>
            <person name="Chandler M."/>
            <person name="Cleiss J."/>
            <person name="Duran R."/>
            <person name="Elbaz-Poulichet F."/>
            <person name="Fonknechten N."/>
            <person name="Lauga B."/>
            <person name="Mornico D."/>
            <person name="Ortet P."/>
            <person name="Schaeffer C."/>
            <person name="Siguier P."/>
            <person name="Alexander Thil Smith A."/>
            <person name="Van Dorsselaer A."/>
            <person name="Weissenbach J."/>
            <person name="Medigue C."/>
            <person name="Le Paslier D."/>
        </authorList>
    </citation>
    <scope>NUCLEOTIDE SEQUENCE</scope>
</reference>
<dbReference type="AlphaFoldDB" id="E6PUI7"/>
<dbReference type="InterPro" id="IPR020846">
    <property type="entry name" value="MFS_dom"/>
</dbReference>
<dbReference type="SUPFAM" id="SSF103473">
    <property type="entry name" value="MFS general substrate transporter"/>
    <property type="match status" value="1"/>
</dbReference>
<dbReference type="PANTHER" id="PTHR23520">
    <property type="entry name" value="TRANSPORTER, PUTATIVE (AFU_ORTHOLOGUE AFUA_3G04000)-RELATED"/>
    <property type="match status" value="1"/>
</dbReference>
<evidence type="ECO:0000313" key="8">
    <source>
        <dbReference type="EMBL" id="CBH98594.1"/>
    </source>
</evidence>